<accession>A0A6J4PRF1</accession>
<evidence type="ECO:0000256" key="3">
    <source>
        <dbReference type="ARBA" id="ARBA00022692"/>
    </source>
</evidence>
<dbReference type="Pfam" id="PF01810">
    <property type="entry name" value="LysE"/>
    <property type="match status" value="1"/>
</dbReference>
<evidence type="ECO:0000256" key="4">
    <source>
        <dbReference type="ARBA" id="ARBA00022989"/>
    </source>
</evidence>
<keyword evidence="4 6" id="KW-1133">Transmembrane helix</keyword>
<feature type="transmembrane region" description="Helical" evidence="6">
    <location>
        <begin position="70"/>
        <end position="92"/>
    </location>
</feature>
<sequence>MGDTNLILFLAASLVVIVAPGPDNILVLTRGMTLGRGAALVSAAGASTGLVCHSLFAAAGLSAILERSAVAYAVVKYVGAAYLVYLGVKSLLDRDAFALPEGGVASPRLRSVYAQAVASNVFNPKIAVFFLAYLPQFADPATGGSVAGRLLVFGLIFAAITWAVFSLVALLSGTVGGSRYAADPGSPAGSAG</sequence>
<dbReference type="GO" id="GO:0015171">
    <property type="term" value="F:amino acid transmembrane transporter activity"/>
    <property type="evidence" value="ECO:0007669"/>
    <property type="project" value="TreeGrafter"/>
</dbReference>
<dbReference type="InterPro" id="IPR001123">
    <property type="entry name" value="LeuE-type"/>
</dbReference>
<evidence type="ECO:0000256" key="6">
    <source>
        <dbReference type="SAM" id="Phobius"/>
    </source>
</evidence>
<dbReference type="PANTHER" id="PTHR30086:SF20">
    <property type="entry name" value="ARGININE EXPORTER PROTEIN ARGO-RELATED"/>
    <property type="match status" value="1"/>
</dbReference>
<dbReference type="EMBL" id="CADCUV010000100">
    <property type="protein sequence ID" value="CAA9417406.1"/>
    <property type="molecule type" value="Genomic_DNA"/>
</dbReference>
<feature type="transmembrane region" description="Helical" evidence="6">
    <location>
        <begin position="39"/>
        <end position="64"/>
    </location>
</feature>
<dbReference type="PANTHER" id="PTHR30086">
    <property type="entry name" value="ARGININE EXPORTER PROTEIN ARGO"/>
    <property type="match status" value="1"/>
</dbReference>
<protein>
    <recommendedName>
        <fullName evidence="8">Threonine efflux protein</fullName>
    </recommendedName>
</protein>
<proteinExistence type="predicted"/>
<keyword evidence="5 6" id="KW-0472">Membrane</keyword>
<gene>
    <name evidence="7" type="ORF">AVDCRST_MAG22-2310</name>
</gene>
<feature type="transmembrane region" description="Helical" evidence="6">
    <location>
        <begin position="6"/>
        <end position="27"/>
    </location>
</feature>
<name>A0A6J4PRF1_9ACTN</name>
<evidence type="ECO:0000313" key="7">
    <source>
        <dbReference type="EMBL" id="CAA9417406.1"/>
    </source>
</evidence>
<dbReference type="GO" id="GO:0005886">
    <property type="term" value="C:plasma membrane"/>
    <property type="evidence" value="ECO:0007669"/>
    <property type="project" value="UniProtKB-SubCell"/>
</dbReference>
<keyword evidence="2" id="KW-1003">Cell membrane</keyword>
<dbReference type="PIRSF" id="PIRSF006324">
    <property type="entry name" value="LeuE"/>
    <property type="match status" value="1"/>
</dbReference>
<feature type="transmembrane region" description="Helical" evidence="6">
    <location>
        <begin position="146"/>
        <end position="171"/>
    </location>
</feature>
<evidence type="ECO:0000256" key="2">
    <source>
        <dbReference type="ARBA" id="ARBA00022475"/>
    </source>
</evidence>
<dbReference type="AlphaFoldDB" id="A0A6J4PRF1"/>
<keyword evidence="3 6" id="KW-0812">Transmembrane</keyword>
<organism evidence="7">
    <name type="scientific">uncultured Rubrobacteraceae bacterium</name>
    <dbReference type="NCBI Taxonomy" id="349277"/>
    <lineage>
        <taxon>Bacteria</taxon>
        <taxon>Bacillati</taxon>
        <taxon>Actinomycetota</taxon>
        <taxon>Rubrobacteria</taxon>
        <taxon>Rubrobacterales</taxon>
        <taxon>Rubrobacteraceae</taxon>
        <taxon>environmental samples</taxon>
    </lineage>
</organism>
<feature type="transmembrane region" description="Helical" evidence="6">
    <location>
        <begin position="112"/>
        <end position="134"/>
    </location>
</feature>
<evidence type="ECO:0000256" key="5">
    <source>
        <dbReference type="ARBA" id="ARBA00023136"/>
    </source>
</evidence>
<evidence type="ECO:0008006" key="8">
    <source>
        <dbReference type="Google" id="ProtNLM"/>
    </source>
</evidence>
<reference evidence="7" key="1">
    <citation type="submission" date="2020-02" db="EMBL/GenBank/DDBJ databases">
        <authorList>
            <person name="Meier V. D."/>
        </authorList>
    </citation>
    <scope>NUCLEOTIDE SEQUENCE</scope>
    <source>
        <strain evidence="7">AVDCRST_MAG22</strain>
    </source>
</reference>
<evidence type="ECO:0000256" key="1">
    <source>
        <dbReference type="ARBA" id="ARBA00004651"/>
    </source>
</evidence>
<comment type="subcellular location">
    <subcellularLocation>
        <location evidence="1">Cell membrane</location>
        <topology evidence="1">Multi-pass membrane protein</topology>
    </subcellularLocation>
</comment>